<dbReference type="GO" id="GO:0030313">
    <property type="term" value="C:cell envelope"/>
    <property type="evidence" value="ECO:0007669"/>
    <property type="project" value="UniProtKB-SubCell"/>
</dbReference>
<dbReference type="GO" id="GO:0015036">
    <property type="term" value="F:disulfide oxidoreductase activity"/>
    <property type="evidence" value="ECO:0007669"/>
    <property type="project" value="UniProtKB-ARBA"/>
</dbReference>
<evidence type="ECO:0000256" key="2">
    <source>
        <dbReference type="ARBA" id="ARBA00022748"/>
    </source>
</evidence>
<evidence type="ECO:0000256" key="4">
    <source>
        <dbReference type="ARBA" id="ARBA00023284"/>
    </source>
</evidence>
<name>A0A401JEZ1_9PROT</name>
<dbReference type="OrthoDB" id="9811352at2"/>
<dbReference type="InterPro" id="IPR013740">
    <property type="entry name" value="Redoxin"/>
</dbReference>
<evidence type="ECO:0000256" key="3">
    <source>
        <dbReference type="ARBA" id="ARBA00023157"/>
    </source>
</evidence>
<dbReference type="InterPro" id="IPR050553">
    <property type="entry name" value="Thioredoxin_ResA/DsbE_sf"/>
</dbReference>
<evidence type="ECO:0000313" key="7">
    <source>
        <dbReference type="Proteomes" id="UP000286806"/>
    </source>
</evidence>
<keyword evidence="4" id="KW-0676">Redox-active center</keyword>
<dbReference type="AlphaFoldDB" id="A0A401JEZ1"/>
<dbReference type="CDD" id="cd02966">
    <property type="entry name" value="TlpA_like_family"/>
    <property type="match status" value="1"/>
</dbReference>
<dbReference type="InterPro" id="IPR013766">
    <property type="entry name" value="Thioredoxin_domain"/>
</dbReference>
<organism evidence="6 7">
    <name type="scientific">Sulfuriferula multivorans</name>
    <dbReference type="NCBI Taxonomy" id="1559896"/>
    <lineage>
        <taxon>Bacteria</taxon>
        <taxon>Pseudomonadati</taxon>
        <taxon>Pseudomonadota</taxon>
        <taxon>Betaproteobacteria</taxon>
        <taxon>Nitrosomonadales</taxon>
        <taxon>Sulfuricellaceae</taxon>
        <taxon>Sulfuriferula</taxon>
    </lineage>
</organism>
<dbReference type="PROSITE" id="PS00194">
    <property type="entry name" value="THIOREDOXIN_1"/>
    <property type="match status" value="1"/>
</dbReference>
<dbReference type="PANTHER" id="PTHR42852">
    <property type="entry name" value="THIOL:DISULFIDE INTERCHANGE PROTEIN DSBE"/>
    <property type="match status" value="1"/>
</dbReference>
<evidence type="ECO:0000313" key="6">
    <source>
        <dbReference type="EMBL" id="GBL46186.1"/>
    </source>
</evidence>
<keyword evidence="7" id="KW-1185">Reference proteome</keyword>
<dbReference type="Pfam" id="PF08534">
    <property type="entry name" value="Redoxin"/>
    <property type="match status" value="1"/>
</dbReference>
<evidence type="ECO:0000256" key="1">
    <source>
        <dbReference type="ARBA" id="ARBA00004196"/>
    </source>
</evidence>
<dbReference type="Proteomes" id="UP000286806">
    <property type="component" value="Unassembled WGS sequence"/>
</dbReference>
<comment type="subcellular location">
    <subcellularLocation>
        <location evidence="1">Cell envelope</location>
    </subcellularLocation>
</comment>
<evidence type="ECO:0000259" key="5">
    <source>
        <dbReference type="PROSITE" id="PS51352"/>
    </source>
</evidence>
<protein>
    <submittedName>
        <fullName evidence="6">Thioredoxin</fullName>
    </submittedName>
</protein>
<feature type="domain" description="Thioredoxin" evidence="5">
    <location>
        <begin position="49"/>
        <end position="187"/>
    </location>
</feature>
<accession>A0A401JEZ1</accession>
<sequence>MIKNPLASIAAIPGAMRRVWHGLSTRKRTILALVLLVLAWQGILGALRLMDNSALSEMQATMLSGESTNLAALADGKPMVVNLWASWCPPCRHEMPMLAAAQQRETGVRFVFANQGENATTVQRYLSAGQLDLTNVMLDRDTRLGTVAGSMVLPITLFYDASGRLIDTHLGELSAAALASKLNLLRAH</sequence>
<dbReference type="GO" id="GO:0017004">
    <property type="term" value="P:cytochrome complex assembly"/>
    <property type="evidence" value="ECO:0007669"/>
    <property type="project" value="UniProtKB-KW"/>
</dbReference>
<gene>
    <name evidence="6" type="ORF">SFMTTN_1999</name>
</gene>
<keyword evidence="3" id="KW-1015">Disulfide bond</keyword>
<reference evidence="6 7" key="1">
    <citation type="journal article" date="2019" name="Front. Microbiol.">
        <title>Genomes of Neutrophilic Sulfur-Oxidizing Chemolithoautotrophs Representing 9 Proteobacterial Species From 8 Genera.</title>
        <authorList>
            <person name="Watanabe T."/>
            <person name="Kojima H."/>
            <person name="Umezawa K."/>
            <person name="Hori C."/>
            <person name="Takasuka T.E."/>
            <person name="Kato Y."/>
            <person name="Fukui M."/>
        </authorList>
    </citation>
    <scope>NUCLEOTIDE SEQUENCE [LARGE SCALE GENOMIC DNA]</scope>
    <source>
        <strain evidence="6 7">TTN</strain>
    </source>
</reference>
<dbReference type="PROSITE" id="PS51352">
    <property type="entry name" value="THIOREDOXIN_2"/>
    <property type="match status" value="1"/>
</dbReference>
<dbReference type="InterPro" id="IPR017937">
    <property type="entry name" value="Thioredoxin_CS"/>
</dbReference>
<proteinExistence type="predicted"/>
<comment type="caution">
    <text evidence="6">The sequence shown here is derived from an EMBL/GenBank/DDBJ whole genome shotgun (WGS) entry which is preliminary data.</text>
</comment>
<keyword evidence="2" id="KW-0201">Cytochrome c-type biogenesis</keyword>
<dbReference type="SUPFAM" id="SSF52833">
    <property type="entry name" value="Thioredoxin-like"/>
    <property type="match status" value="1"/>
</dbReference>
<dbReference type="PANTHER" id="PTHR42852:SF6">
    <property type="entry name" value="THIOL:DISULFIDE INTERCHANGE PROTEIN DSBE"/>
    <property type="match status" value="1"/>
</dbReference>
<dbReference type="RefSeq" id="WP_124704978.1">
    <property type="nucleotide sequence ID" value="NZ_BGOW01000017.1"/>
</dbReference>
<dbReference type="Gene3D" id="3.40.30.10">
    <property type="entry name" value="Glutaredoxin"/>
    <property type="match status" value="1"/>
</dbReference>
<dbReference type="InterPro" id="IPR036249">
    <property type="entry name" value="Thioredoxin-like_sf"/>
</dbReference>
<dbReference type="EMBL" id="BGOW01000017">
    <property type="protein sequence ID" value="GBL46186.1"/>
    <property type="molecule type" value="Genomic_DNA"/>
</dbReference>